<dbReference type="Proteomes" id="UP000680045">
    <property type="component" value="Unassembled WGS sequence"/>
</dbReference>
<dbReference type="EMBL" id="JAGTPW010000047">
    <property type="protein sequence ID" value="MBR8645693.1"/>
    <property type="molecule type" value="Genomic_DNA"/>
</dbReference>
<gene>
    <name evidence="1" type="ORF">KEH51_21830</name>
</gene>
<name>A0A941J3A9_9BACI</name>
<dbReference type="AlphaFoldDB" id="A0A941J3A9"/>
<sequence length="55" mass="6114">MEWILPTITCARAVNSRGIVIVDPFAFENNEDGFVGLIKWMEAAILGVELIVITH</sequence>
<reference evidence="1" key="1">
    <citation type="submission" date="2021-04" db="EMBL/GenBank/DDBJ databases">
        <title>Whole genome sequencing of Enterococci isolates from hospitalized patients.</title>
        <authorList>
            <person name="Ogoti B.M."/>
            <person name="Onyambu F.G."/>
        </authorList>
    </citation>
    <scope>NUCLEOTIDE SEQUENCE</scope>
    <source>
        <strain evidence="1">242</strain>
    </source>
</reference>
<evidence type="ECO:0000313" key="2">
    <source>
        <dbReference type="Proteomes" id="UP000680045"/>
    </source>
</evidence>
<proteinExistence type="predicted"/>
<accession>A0A941J3A9</accession>
<evidence type="ECO:0000313" key="1">
    <source>
        <dbReference type="EMBL" id="MBR8645693.1"/>
    </source>
</evidence>
<organism evidence="1 2">
    <name type="scientific">Peribacillus frigoritolerans</name>
    <dbReference type="NCBI Taxonomy" id="450367"/>
    <lineage>
        <taxon>Bacteria</taxon>
        <taxon>Bacillati</taxon>
        <taxon>Bacillota</taxon>
        <taxon>Bacilli</taxon>
        <taxon>Bacillales</taxon>
        <taxon>Bacillaceae</taxon>
        <taxon>Peribacillus</taxon>
    </lineage>
</organism>
<protein>
    <submittedName>
        <fullName evidence="1">Uncharacterized protein</fullName>
    </submittedName>
</protein>
<comment type="caution">
    <text evidence="1">The sequence shown here is derived from an EMBL/GenBank/DDBJ whole genome shotgun (WGS) entry which is preliminary data.</text>
</comment>